<feature type="transmembrane region" description="Helical" evidence="9">
    <location>
        <begin position="111"/>
        <end position="130"/>
    </location>
</feature>
<evidence type="ECO:0000256" key="3">
    <source>
        <dbReference type="ARBA" id="ARBA00022630"/>
    </source>
</evidence>
<evidence type="ECO:0000256" key="1">
    <source>
        <dbReference type="ARBA" id="ARBA00022448"/>
    </source>
</evidence>
<evidence type="ECO:0000256" key="2">
    <source>
        <dbReference type="ARBA" id="ARBA00022553"/>
    </source>
</evidence>
<keyword evidence="7 9" id="KW-1133">Transmembrane helix</keyword>
<organism evidence="10 11">
    <name type="scientific">Cryomorpha ignava</name>
    <dbReference type="NCBI Taxonomy" id="101383"/>
    <lineage>
        <taxon>Bacteria</taxon>
        <taxon>Pseudomonadati</taxon>
        <taxon>Bacteroidota</taxon>
        <taxon>Flavobacteriia</taxon>
        <taxon>Flavobacteriales</taxon>
        <taxon>Cryomorphaceae</taxon>
        <taxon>Cryomorpha</taxon>
    </lineage>
</organism>
<feature type="transmembrane region" description="Helical" evidence="9">
    <location>
        <begin position="73"/>
        <end position="99"/>
    </location>
</feature>
<dbReference type="Proteomes" id="UP000486602">
    <property type="component" value="Unassembled WGS sequence"/>
</dbReference>
<dbReference type="InterPro" id="IPR004338">
    <property type="entry name" value="NqrB/RnfD"/>
</dbReference>
<evidence type="ECO:0000256" key="9">
    <source>
        <dbReference type="SAM" id="Phobius"/>
    </source>
</evidence>
<feature type="transmembrane region" description="Helical" evidence="9">
    <location>
        <begin position="218"/>
        <end position="237"/>
    </location>
</feature>
<evidence type="ECO:0000256" key="5">
    <source>
        <dbReference type="ARBA" id="ARBA00022692"/>
    </source>
</evidence>
<keyword evidence="2" id="KW-0597">Phosphoprotein</keyword>
<feature type="transmembrane region" description="Helical" evidence="9">
    <location>
        <begin position="163"/>
        <end position="183"/>
    </location>
</feature>
<keyword evidence="5 9" id="KW-0812">Transmembrane</keyword>
<keyword evidence="11" id="KW-1185">Reference proteome</keyword>
<feature type="transmembrane region" description="Helical" evidence="9">
    <location>
        <begin position="136"/>
        <end position="156"/>
    </location>
</feature>
<reference evidence="10 11" key="1">
    <citation type="submission" date="2020-02" db="EMBL/GenBank/DDBJ databases">
        <title>Out from the shadows clarifying the taxonomy of the family Cryomorphaceae and related taxa by utilizing the GTDB taxonomic framework.</title>
        <authorList>
            <person name="Bowman J.P."/>
        </authorList>
    </citation>
    <scope>NUCLEOTIDE SEQUENCE [LARGE SCALE GENOMIC DNA]</scope>
    <source>
        <strain evidence="10 11">QSSC 1-22</strain>
    </source>
</reference>
<feature type="transmembrane region" description="Helical" evidence="9">
    <location>
        <begin position="17"/>
        <end position="37"/>
    </location>
</feature>
<keyword evidence="6" id="KW-1278">Translocase</keyword>
<dbReference type="Pfam" id="PF03116">
    <property type="entry name" value="NQR2_RnfD_RnfE"/>
    <property type="match status" value="1"/>
</dbReference>
<keyword evidence="10" id="KW-0830">Ubiquinone</keyword>
<evidence type="ECO:0000256" key="6">
    <source>
        <dbReference type="ARBA" id="ARBA00022967"/>
    </source>
</evidence>
<evidence type="ECO:0000256" key="4">
    <source>
        <dbReference type="ARBA" id="ARBA00022643"/>
    </source>
</evidence>
<proteinExistence type="predicted"/>
<feature type="transmembrane region" description="Helical" evidence="9">
    <location>
        <begin position="189"/>
        <end position="206"/>
    </location>
</feature>
<dbReference type="GO" id="GO:0005886">
    <property type="term" value="C:plasma membrane"/>
    <property type="evidence" value="ECO:0007669"/>
    <property type="project" value="TreeGrafter"/>
</dbReference>
<dbReference type="RefSeq" id="WP_163287266.1">
    <property type="nucleotide sequence ID" value="NZ_JAAGVY010000086.1"/>
</dbReference>
<dbReference type="GO" id="GO:0055085">
    <property type="term" value="P:transmembrane transport"/>
    <property type="evidence" value="ECO:0007669"/>
    <property type="project" value="InterPro"/>
</dbReference>
<evidence type="ECO:0000256" key="8">
    <source>
        <dbReference type="ARBA" id="ARBA00023136"/>
    </source>
</evidence>
<keyword evidence="8 9" id="KW-0472">Membrane</keyword>
<dbReference type="PANTHER" id="PTHR30578">
    <property type="entry name" value="ELECTRON TRANSPORT COMPLEX PROTEIN RNFD"/>
    <property type="match status" value="1"/>
</dbReference>
<evidence type="ECO:0000256" key="7">
    <source>
        <dbReference type="ARBA" id="ARBA00022989"/>
    </source>
</evidence>
<keyword evidence="4" id="KW-0288">FMN</keyword>
<dbReference type="EMBL" id="JAAGVY010000086">
    <property type="protein sequence ID" value="NEN25821.1"/>
    <property type="molecule type" value="Genomic_DNA"/>
</dbReference>
<gene>
    <name evidence="10" type="ORF">G3O08_20230</name>
</gene>
<dbReference type="PANTHER" id="PTHR30578:SF0">
    <property type="entry name" value="ION-TRANSLOCATING OXIDOREDUCTASE COMPLEX SUBUNIT D"/>
    <property type="match status" value="1"/>
</dbReference>
<dbReference type="AlphaFoldDB" id="A0A7K3WXJ0"/>
<name>A0A7K3WXJ0_9FLAO</name>
<keyword evidence="1" id="KW-0813">Transport</keyword>
<evidence type="ECO:0000313" key="10">
    <source>
        <dbReference type="EMBL" id="NEN25821.1"/>
    </source>
</evidence>
<accession>A0A7K3WXJ0</accession>
<protein>
    <submittedName>
        <fullName evidence="10">Na+-transporting NADH:ubiquinone oxidoreductase, subunit NqrB</fullName>
    </submittedName>
</protein>
<sequence>MANSISKQLQFWADPRWLQIFLLSNFLIYGWIFLGWYGELSIYLTAITSCLSTQYFFAYRLKLPNGSWKSSLISALGLCLLLKVNGWEWMALAGFLTISSKFLLRTTSKHIFNPTNFGIIALMLLGQGWISPGQWGSGEIIASLITLGAAIVLFGVNRWDVALTFLISLFLFESIRNIGWLGWSWDVVFHKFNSGTILLFAFFMITDPRTSPNKRSGRILWGIMISVLSFGLSQFFYFYQAPLIALFLVSLSTPLIDKYFKSNPFQWNIHSLNTNTYEK</sequence>
<comment type="caution">
    <text evidence="10">The sequence shown here is derived from an EMBL/GenBank/DDBJ whole genome shotgun (WGS) entry which is preliminary data.</text>
</comment>
<evidence type="ECO:0000313" key="11">
    <source>
        <dbReference type="Proteomes" id="UP000486602"/>
    </source>
</evidence>
<keyword evidence="3" id="KW-0285">Flavoprotein</keyword>